<dbReference type="EMBL" id="PVEP01000004">
    <property type="protein sequence ID" value="PQV56612.1"/>
    <property type="molecule type" value="Genomic_DNA"/>
</dbReference>
<comment type="caution">
    <text evidence="5">The sequence shown here is derived from an EMBL/GenBank/DDBJ whole genome shotgun (WGS) entry which is preliminary data.</text>
</comment>
<keyword evidence="2 5" id="KW-0548">Nucleotidyltransferase</keyword>
<dbReference type="Pfam" id="PF12804">
    <property type="entry name" value="NTP_transf_3"/>
    <property type="match status" value="1"/>
</dbReference>
<organism evidence="5 6">
    <name type="scientific">Albidovulum denitrificans</name>
    <dbReference type="NCBI Taxonomy" id="404881"/>
    <lineage>
        <taxon>Bacteria</taxon>
        <taxon>Pseudomonadati</taxon>
        <taxon>Pseudomonadota</taxon>
        <taxon>Alphaproteobacteria</taxon>
        <taxon>Rhodobacterales</taxon>
        <taxon>Paracoccaceae</taxon>
        <taxon>Albidovulum</taxon>
    </lineage>
</organism>
<evidence type="ECO:0000256" key="2">
    <source>
        <dbReference type="ARBA" id="ARBA00022695"/>
    </source>
</evidence>
<gene>
    <name evidence="5" type="ORF">LX70_02185</name>
</gene>
<name>A0A2S8S746_9RHOB</name>
<dbReference type="RefSeq" id="WP_105514790.1">
    <property type="nucleotide sequence ID" value="NZ_PVEP01000004.1"/>
</dbReference>
<evidence type="ECO:0000259" key="4">
    <source>
        <dbReference type="Pfam" id="PF12804"/>
    </source>
</evidence>
<accession>A0A2S8S746</accession>
<evidence type="ECO:0000313" key="6">
    <source>
        <dbReference type="Proteomes" id="UP000238338"/>
    </source>
</evidence>
<sequence length="229" mass="24867">MPDALMLFAAGLGTRMAPLTDTLPKPLIRVGGRPLIDHALSEADGAGITQVVVNLHYKPELIRDYLRMRRNIRFSRETETLLETGGGLKAALSLLGAGPVFTMNTDAVWFGRNPLEELRAAWLPDRMEALLALVHRDDATGYRGDGDFDLTRDGRLIRGGPYVYTGAQIIATGRVAAVRDDVFSLNPVWDAMAQDGKLFGTVHDGGFCDVGRPDAIALAEAQMALRGHV</sequence>
<dbReference type="InterPro" id="IPR050065">
    <property type="entry name" value="GlmU-like"/>
</dbReference>
<dbReference type="AlphaFoldDB" id="A0A2S8S746"/>
<evidence type="ECO:0000313" key="5">
    <source>
        <dbReference type="EMBL" id="PQV56612.1"/>
    </source>
</evidence>
<dbReference type="SUPFAM" id="SSF53448">
    <property type="entry name" value="Nucleotide-diphospho-sugar transferases"/>
    <property type="match status" value="1"/>
</dbReference>
<dbReference type="GO" id="GO:0016779">
    <property type="term" value="F:nucleotidyltransferase activity"/>
    <property type="evidence" value="ECO:0007669"/>
    <property type="project" value="UniProtKB-KW"/>
</dbReference>
<protein>
    <submittedName>
        <fullName evidence="5">MurNAc alpha-1-phosphate uridylyltransferase</fullName>
    </submittedName>
</protein>
<evidence type="ECO:0000256" key="3">
    <source>
        <dbReference type="ARBA" id="ARBA00022842"/>
    </source>
</evidence>
<dbReference type="InterPro" id="IPR025877">
    <property type="entry name" value="MobA-like_NTP_Trfase"/>
</dbReference>
<dbReference type="PANTHER" id="PTHR43584:SF8">
    <property type="entry name" value="N-ACETYLMURAMATE ALPHA-1-PHOSPHATE URIDYLYLTRANSFERASE"/>
    <property type="match status" value="1"/>
</dbReference>
<reference evidence="5 6" key="1">
    <citation type="submission" date="2018-02" db="EMBL/GenBank/DDBJ databases">
        <title>Genomic Encyclopedia of Archaeal and Bacterial Type Strains, Phase II (KMG-II): from individual species to whole genera.</title>
        <authorList>
            <person name="Goeker M."/>
        </authorList>
    </citation>
    <scope>NUCLEOTIDE SEQUENCE [LARGE SCALE GENOMIC DNA]</scope>
    <source>
        <strain evidence="5 6">DSM 18921</strain>
    </source>
</reference>
<dbReference type="Proteomes" id="UP000238338">
    <property type="component" value="Unassembled WGS sequence"/>
</dbReference>
<keyword evidence="3" id="KW-0460">Magnesium</keyword>
<feature type="domain" description="MobA-like NTP transferase" evidence="4">
    <location>
        <begin position="7"/>
        <end position="136"/>
    </location>
</feature>
<evidence type="ECO:0000256" key="1">
    <source>
        <dbReference type="ARBA" id="ARBA00022679"/>
    </source>
</evidence>
<dbReference type="Gene3D" id="3.90.550.10">
    <property type="entry name" value="Spore Coat Polysaccharide Biosynthesis Protein SpsA, Chain A"/>
    <property type="match status" value="1"/>
</dbReference>
<proteinExistence type="predicted"/>
<keyword evidence="1 5" id="KW-0808">Transferase</keyword>
<dbReference type="InterPro" id="IPR029044">
    <property type="entry name" value="Nucleotide-diphossugar_trans"/>
</dbReference>
<keyword evidence="6" id="KW-1185">Reference proteome</keyword>
<dbReference type="PANTHER" id="PTHR43584">
    <property type="entry name" value="NUCLEOTIDYL TRANSFERASE"/>
    <property type="match status" value="1"/>
</dbReference>
<dbReference type="OrthoDB" id="9788272at2"/>
<dbReference type="CDD" id="cd06422">
    <property type="entry name" value="NTP_transferase_like_1"/>
    <property type="match status" value="1"/>
</dbReference>